<evidence type="ECO:0000313" key="4">
    <source>
        <dbReference type="Proteomes" id="UP000092698"/>
    </source>
</evidence>
<reference evidence="3 4" key="1">
    <citation type="submission" date="2016-07" db="EMBL/GenBank/DDBJ databases">
        <title>Complete genome sequence of Altererythrobacter namhicola JCM 16345T, containing esterase-encoding genes.</title>
        <authorList>
            <person name="Cheng H."/>
            <person name="Wu Y.-H."/>
            <person name="Jian S.-L."/>
            <person name="Huo Y.-Y."/>
            <person name="Wang C.-S."/>
            <person name="Xu X.-W."/>
        </authorList>
    </citation>
    <scope>NUCLEOTIDE SEQUENCE [LARGE SCALE GENOMIC DNA]</scope>
    <source>
        <strain evidence="3 4">JCM 16345</strain>
    </source>
</reference>
<keyword evidence="4" id="KW-1185">Reference proteome</keyword>
<proteinExistence type="predicted"/>
<dbReference type="AlphaFoldDB" id="A0A1C7D7X3"/>
<dbReference type="SUPFAM" id="SSF52833">
    <property type="entry name" value="Thioredoxin-like"/>
    <property type="match status" value="1"/>
</dbReference>
<gene>
    <name evidence="3" type="ORF">A6F65_01238</name>
</gene>
<keyword evidence="1" id="KW-0732">Signal</keyword>
<name>A0A1C7D7X3_9SPHN</name>
<feature type="signal peptide" evidence="1">
    <location>
        <begin position="1"/>
        <end position="21"/>
    </location>
</feature>
<protein>
    <submittedName>
        <fullName evidence="3">DSBA-like thioredoxin domain protein</fullName>
    </submittedName>
</protein>
<evidence type="ECO:0000313" key="3">
    <source>
        <dbReference type="EMBL" id="ANU07545.1"/>
    </source>
</evidence>
<evidence type="ECO:0000259" key="2">
    <source>
        <dbReference type="Pfam" id="PF13462"/>
    </source>
</evidence>
<dbReference type="OrthoDB" id="8478320at2"/>
<dbReference type="RefSeq" id="WP_067786851.1">
    <property type="nucleotide sequence ID" value="NZ_CP016545.1"/>
</dbReference>
<sequence length="227" mass="24227">MKTFAYAAAAALAFTAAPAMAQDWYAAQVETETGHRVGNPEAEVQLVEFISYTCPHCAHYAHDADAVMQLQYIPTGKVAVEVRPFIRNPVDLAASLLAGCGDADKFFGNHRAILSRQEVWLQKAMDASPAQTARWGSGSLGSRMRAISSDLGFYDIMESRGYSISEADACLSDETAAQSIIGTTQDAADRLGVPGTPSFALNGSLLQGVHTWPAVKASLDKALTPED</sequence>
<dbReference type="EMBL" id="CP016545">
    <property type="protein sequence ID" value="ANU07545.1"/>
    <property type="molecule type" value="Genomic_DNA"/>
</dbReference>
<organism evidence="3 4">
    <name type="scientific">Paraurantiacibacter namhicola</name>
    <dbReference type="NCBI Taxonomy" id="645517"/>
    <lineage>
        <taxon>Bacteria</taxon>
        <taxon>Pseudomonadati</taxon>
        <taxon>Pseudomonadota</taxon>
        <taxon>Alphaproteobacteria</taxon>
        <taxon>Sphingomonadales</taxon>
        <taxon>Erythrobacteraceae</taxon>
        <taxon>Paraurantiacibacter</taxon>
    </lineage>
</organism>
<dbReference type="Gene3D" id="1.10.40.110">
    <property type="match status" value="1"/>
</dbReference>
<feature type="chain" id="PRO_5008884416" evidence="1">
    <location>
        <begin position="22"/>
        <end position="227"/>
    </location>
</feature>
<dbReference type="InterPro" id="IPR012336">
    <property type="entry name" value="Thioredoxin-like_fold"/>
</dbReference>
<dbReference type="InterPro" id="IPR036249">
    <property type="entry name" value="Thioredoxin-like_sf"/>
</dbReference>
<accession>A0A1C7D7X3</accession>
<evidence type="ECO:0000256" key="1">
    <source>
        <dbReference type="SAM" id="SignalP"/>
    </source>
</evidence>
<dbReference type="STRING" id="645517.A6F65_01238"/>
<dbReference type="Proteomes" id="UP000092698">
    <property type="component" value="Chromosome"/>
</dbReference>
<dbReference type="Pfam" id="PF13462">
    <property type="entry name" value="Thioredoxin_4"/>
    <property type="match status" value="1"/>
</dbReference>
<dbReference type="KEGG" id="anh:A6F65_01238"/>
<dbReference type="Gene3D" id="3.40.30.10">
    <property type="entry name" value="Glutaredoxin"/>
    <property type="match status" value="1"/>
</dbReference>
<feature type="domain" description="Thioredoxin-like fold" evidence="2">
    <location>
        <begin position="31"/>
        <end position="221"/>
    </location>
</feature>